<evidence type="ECO:0000313" key="2">
    <source>
        <dbReference type="EMBL" id="KGP62490.1"/>
    </source>
</evidence>
<protein>
    <submittedName>
        <fullName evidence="2">Uncharacterized protein</fullName>
    </submittedName>
</protein>
<evidence type="ECO:0000313" key="3">
    <source>
        <dbReference type="Proteomes" id="UP000054422"/>
    </source>
</evidence>
<name>A0A0A2SN00_9GAMM</name>
<evidence type="ECO:0000256" key="1">
    <source>
        <dbReference type="SAM" id="Coils"/>
    </source>
</evidence>
<dbReference type="STRING" id="1498499.EP47_09380"/>
<gene>
    <name evidence="2" type="ORF">EP47_09380</name>
</gene>
<dbReference type="EMBL" id="JNCF01000062">
    <property type="protein sequence ID" value="KGP62490.1"/>
    <property type="molecule type" value="Genomic_DNA"/>
</dbReference>
<keyword evidence="3" id="KW-1185">Reference proteome</keyword>
<organism evidence="2 3">
    <name type="scientific">Legionella norrlandica</name>
    <dbReference type="NCBI Taxonomy" id="1498499"/>
    <lineage>
        <taxon>Bacteria</taxon>
        <taxon>Pseudomonadati</taxon>
        <taxon>Pseudomonadota</taxon>
        <taxon>Gammaproteobacteria</taxon>
        <taxon>Legionellales</taxon>
        <taxon>Legionellaceae</taxon>
        <taxon>Legionella</taxon>
    </lineage>
</organism>
<accession>A0A0A2SN00</accession>
<reference evidence="2 3" key="1">
    <citation type="submission" date="2014-05" db="EMBL/GenBank/DDBJ databases">
        <authorList>
            <person name="Rizzardi K."/>
            <person name="Winiecka-Krusnell J."/>
            <person name="Ramliden M."/>
            <person name="Alm E."/>
            <person name="Andersson S."/>
            <person name="Byfors S."/>
        </authorList>
    </citation>
    <scope>NUCLEOTIDE SEQUENCE [LARGE SCALE GENOMIC DNA]</scope>
    <source>
        <strain evidence="2 3">LEGN</strain>
    </source>
</reference>
<comment type="caution">
    <text evidence="2">The sequence shown here is derived from an EMBL/GenBank/DDBJ whole genome shotgun (WGS) entry which is preliminary data.</text>
</comment>
<dbReference type="OrthoDB" id="5630180at2"/>
<feature type="coiled-coil region" evidence="1">
    <location>
        <begin position="2126"/>
        <end position="2153"/>
    </location>
</feature>
<sequence>MSKYSKEVADIFSSLDQHQIELFIKKLNIDEIKIVQLEVLPKLMDLDRRRYLKKVLTEYENEIYGRSDKSEVISNAIQENKSISHLLKSLHEDLKTIILSDFINDEARKLFLERATEDELFIINRKLLSSTLDAKESSLFIALLKEIEKRKGQDLDKDWKDTYQEHSSRKHVQQLESNIWQSIIKNIQQANLEVIRTNQAVVQNPAPKKPWYSRAWSTIKSAFSQIGSFFSSSSDENSAINEPLPEPIKLSVEETDNLEKLRIAGAQYIANITGVVEVGKSADRNRDQIELSMRSRFGMALAAQMVAATVNENHRKLMTTVDSLVKPEDDNDAIRKMYKAMRGATAGKPEHYPLRVGKEHIYARGANPHLVTAIESEIISKLAEQPDEYSRFGIELSKEERDKIRLYNENMERSKELMQVMQPISFHWGGYNKINGRYVKVEEDFDTKQTDYENKLAFAGKFLQKQCLDLKDGESLYLDTGLEGHAMQLVIKRIGNEYKLSTYDPSGALENTSIRQGNFFGFSLLGLLKLNGLREKGMRRNAYTFTVPQDRLQSTQGLDYLTYLIRTNTMAGWAQSSIELDIEHTSMTQREDMSFFERFSALNNASKKYKVYMEKFASIASPDSSPYFEEVLQRPQNTQNCFAKKAQSCQLYELGKATYKKVRLAVLMEQRENLIKEACGKLAAEEVGSSFVPPAYIHMIETIEPQYLSPSELYEASTRLSELGEPPSPQYYQKYFTALIEVRSKLTNADEEADVEANELAIKRINDKIAQHAKELYSLLSSARPPREDEIKSIFSPEVCSGGYDWGSGVMPLKQDPGGSYATALQYLSDYSSAQAWKSIIQIINHQIKKLSVNERSLNTTKDRLPHASYRKARTVTLNDLENANIVNFTKGFYRKDEVKVEINIAGKRYEIDKKTFFKLVVKNKEALTNPKVMGLLDYLRNASQEIEERYKKNVYPAQSEAFEHKLDQQIKKAEEARIEAISRFYDSQNQLEEMLLQYDRDIASITDEITVEEECIGDGKNSVKLRNLKSRHDLLQQEKKQVHDLHIYVSTKIQELNGEKEGSALFKIDQAIQTLEKLRTNTVDVQSINARNQIFIKTQLELERVEKTSGKMIEDLEDTKVEQEINERIQKINKYRQTVIKNYLQTNAEYQILDELSTGRMGTEKDRNRDMYLQKASERIAFLKQGKNTFLTGSVFYEIQRLNRKLKAQVEETVERRVILGTDISDATALSSFESAHDEYAKMEEQAQKYSRERLPEAIKKAWVQEMFAIWLQYESPELLYKIQGAPNAVNQAFHHFIEQKANIKYGALREANYPIELKTMEDLEQMGWKPISDKEIEQYRETRKEKALFILKRFKEAMGIGGSKPKEKDQLSQVVVLTHKDLEAQHDTVLQVKDFVPPEVVFLSQSEREALDGSTLTFLRKNPMPAVEGVLQEQCTLYFDHVLNYLHKLRGHNGLENKAQRISEFCHTAVKQIFNLPYSPPSKLVIEIANAIVDRYRDDENSISNSFLKLENNERIHLLTSLIKLSLSQIVVTEEHKTKVDTAFYSTLKQWERLIVPVDEAISRKLACLEPGGAEPQDVDLLGLINEVDLALHESPVSLEGLHEGQKGLQIALMAYGKEKGVDKELRKLADRLGMRNRDALLAHQFIHYYSDRKLLLSSDGINSTQGRELFSRALLDAFQHATVTEKHDLLNFIQKLQLDDENEPCKLKVPHEAFVDEILMRCANIAPALFQEHIEMKSYDAHATQSFIARLTDESSEDGVDRLLGFAKEINLLTLKIENALLQEPVEREVVDQLYAQLICANLAYQLIVDQASEKVLANLKENFEYTREMSLVQANINQHQEHLVEFSRYLNANKRATQFNAIFNEYARKQKFDGVNVTLTATSPLDIPGFINLGGNKSLDVLHGVIYIGNNKLGVMPVYIQSHIALQELGIHNLPFKPQEGSYAYVEGTEVKASITKKGGDLIVQRELRLLDGDMAMLQYIAPEKMDSVPIALKQRLNAEHFFIDLEGTIHAYTSDFRPVLQLEHQDEVWRGFILDHQGNKAPVNLDNKGDISMVKDLSQVIPQDELVCMDEKTVYIPSIAKYVVRTEKNEYLMVESLADGASKKHLQITEQGSAFTTRELNDSEIEEKERLEDKINELQERLAGITTSDLVSSQSRSKLKKQIKDCESRINEITVPEYFVFIPDSKQIKVLEQEQRRLREVMQQAYVVFKDGEKDKGRLAVNYEKAKEAYLQNKKALQKAYDSATYLRTFDAKEGSIHAKDFQSILHVGLIPGKTTVLTQLLGTHVLKSPLKPSELEDLRNLKEHFISREDPTNEDRIARIMLIGTELHHHILERGLYVTGKLADWDRSAYKALLGEFANEAKEANRLSVVLPLDQFRELWSALESEFATDQELQGLFTKPVALVETGERKPININTKTTSMPIEILGSRTLIQFKPHSNLSTLIDPEQVALGERLHGLEEFRKSIDAQEEGYYYENYGLFQTNTLEALFGVTAKHAGIGGLTKEHVAGLFKLMHAERWIGDIAGEGLEKYQQLTRHPSEFYSAAKITGYLTELGFERSQIRDISERLEIFLYQTAVSGGSYSIKDDDALEELKRRVTENQEKCNLEYLQALDKIESTLAKASSEISVTDLNAAYLLNDYRSILSAFPEEGRAQVEIIFTNGMTRMLFYKTELDHLNDVQCAFPSDKDDETAKAIKTAQAIAMLHTRRNYQLDKLLESELPLDESAKKEDVLKVEEERKMQRAFLLFESEFGHRCNARQVNIFRGLLLDEETNPDKIDSAQARMGFGKTTLLPLIALYKTGNKLVRFIVPKSALETNTSDMSITLTNIMGRRAIKDDFQRYRIATDPEPKMGEASPRLKSLRDAKADLQKRLVLYRRVRENREVLVQAPNVRNSMECQAKIFLDMLLKIMDEPEQQKELMECIALLNEIRSMPTISVFDELDATQDPTITDVNYTSGEKVALDAAEIYPLEVITQTIGTTEDKSVTNLGKVLLEQFDIEDADKSILNYITSLQVKQPSSVTPTNSTEIYLIRAILTDPVMLSIFTEKQPGTDFGVWFENAKDGSRLYDYDALKTGREDLSRTPLLIAIPYSAANTPKPQGSRFDNPEVTAITTLLYYLDSRTELNEIPHLEFLIDSFRKGLGETLFLDSSGKHLDPEFKTLFEDIKELASIEDPLIRNEERAKYFATLEKRIKERTISPNAFRKMLARTIIQEQVKFDAGKANSNRYEQGTPEDTVIGFSGTAGDTSSHFKESRLDPAADGNMTLGIMGRKDCQETISLDTTSFAATGEDYTTALIKQLTRSFTTNPNTRTLIDVGGLCKASNRAVAKEIALQLKNQGSPLRGVIFYDDVTNTKKLLVLGAKNKEKVVDLTPKMVAESDRKGSYFTYYDQSHSRGADIKQMDGAHAILTLNFTVTNNDYKQAIMRMRKIVDKALGQSFSTAVPEQVRKQIISDLQLDGCTLHLMSELPPDDVLEKYKGSYIVYRNSENGDKSLF</sequence>
<dbReference type="Proteomes" id="UP000054422">
    <property type="component" value="Unassembled WGS sequence"/>
</dbReference>
<keyword evidence="1" id="KW-0175">Coiled coil</keyword>
<proteinExistence type="predicted"/>
<dbReference type="RefSeq" id="WP_052117675.1">
    <property type="nucleotide sequence ID" value="NZ_JNCF01000062.1"/>
</dbReference>
<feature type="coiled-coil region" evidence="1">
    <location>
        <begin position="960"/>
        <end position="1046"/>
    </location>
</feature>